<dbReference type="GO" id="GO:0005634">
    <property type="term" value="C:nucleus"/>
    <property type="evidence" value="ECO:0007669"/>
    <property type="project" value="TreeGrafter"/>
</dbReference>
<dbReference type="PROSITE" id="PS51391">
    <property type="entry name" value="CID"/>
    <property type="match status" value="1"/>
</dbReference>
<name>A0A8H7PS26_9FUNG</name>
<accession>A0A8H7PS26</accession>
<keyword evidence="8" id="KW-1185">Reference proteome</keyword>
<dbReference type="SUPFAM" id="SSF109905">
    <property type="entry name" value="Surp module (SWAP domain)"/>
    <property type="match status" value="1"/>
</dbReference>
<dbReference type="AlphaFoldDB" id="A0A8H7PS26"/>
<dbReference type="InterPro" id="IPR012677">
    <property type="entry name" value="Nucleotide-bd_a/b_plait_sf"/>
</dbReference>
<evidence type="ECO:0000259" key="5">
    <source>
        <dbReference type="PROSITE" id="PS50128"/>
    </source>
</evidence>
<dbReference type="SMART" id="SM00360">
    <property type="entry name" value="RRM"/>
    <property type="match status" value="1"/>
</dbReference>
<evidence type="ECO:0000259" key="6">
    <source>
        <dbReference type="PROSITE" id="PS51391"/>
    </source>
</evidence>
<dbReference type="EMBL" id="JAEPRA010000011">
    <property type="protein sequence ID" value="KAG2178504.1"/>
    <property type="molecule type" value="Genomic_DNA"/>
</dbReference>
<evidence type="ECO:0000256" key="2">
    <source>
        <dbReference type="PROSITE-ProRule" id="PRU00176"/>
    </source>
</evidence>
<dbReference type="Gene3D" id="1.10.10.790">
    <property type="entry name" value="Surp module"/>
    <property type="match status" value="1"/>
</dbReference>
<dbReference type="SMART" id="SM00648">
    <property type="entry name" value="SWAP"/>
    <property type="match status" value="1"/>
</dbReference>
<evidence type="ECO:0000259" key="4">
    <source>
        <dbReference type="PROSITE" id="PS50102"/>
    </source>
</evidence>
<dbReference type="SUPFAM" id="SSF54928">
    <property type="entry name" value="RNA-binding domain, RBD"/>
    <property type="match status" value="1"/>
</dbReference>
<feature type="compositionally biased region" description="Basic and acidic residues" evidence="3">
    <location>
        <begin position="48"/>
        <end position="63"/>
    </location>
</feature>
<dbReference type="OrthoDB" id="377209at2759"/>
<dbReference type="PANTHER" id="PTHR23140:SF0">
    <property type="entry name" value="U2 SNRNP-ASSOCIATED SURP MOTIF-CONTAINING PROTEIN"/>
    <property type="match status" value="1"/>
</dbReference>
<dbReference type="Pfam" id="PF04818">
    <property type="entry name" value="CID"/>
    <property type="match status" value="1"/>
</dbReference>
<feature type="domain" description="RRM" evidence="4">
    <location>
        <begin position="214"/>
        <end position="295"/>
    </location>
</feature>
<dbReference type="PROSITE" id="PS50102">
    <property type="entry name" value="RRM"/>
    <property type="match status" value="1"/>
</dbReference>
<reference evidence="7" key="1">
    <citation type="submission" date="2020-12" db="EMBL/GenBank/DDBJ databases">
        <title>Metabolic potential, ecology and presence of endohyphal bacteria is reflected in genomic diversity of Mucoromycotina.</title>
        <authorList>
            <person name="Muszewska A."/>
            <person name="Okrasinska A."/>
            <person name="Steczkiewicz K."/>
            <person name="Drgas O."/>
            <person name="Orlowska M."/>
            <person name="Perlinska-Lenart U."/>
            <person name="Aleksandrzak-Piekarczyk T."/>
            <person name="Szatraj K."/>
            <person name="Zielenkiewicz U."/>
            <person name="Pilsyk S."/>
            <person name="Malc E."/>
            <person name="Mieczkowski P."/>
            <person name="Kruszewska J.S."/>
            <person name="Biernat P."/>
            <person name="Pawlowska J."/>
        </authorList>
    </citation>
    <scope>NUCLEOTIDE SEQUENCE</scope>
    <source>
        <strain evidence="7">WA0000051536</strain>
    </source>
</reference>
<keyword evidence="1 2" id="KW-0694">RNA-binding</keyword>
<dbReference type="InterPro" id="IPR006569">
    <property type="entry name" value="CID_dom"/>
</dbReference>
<dbReference type="Gene3D" id="3.30.70.330">
    <property type="match status" value="1"/>
</dbReference>
<feature type="compositionally biased region" description="Basic and acidic residues" evidence="3">
    <location>
        <begin position="1"/>
        <end position="10"/>
    </location>
</feature>
<sequence>MNADNDREESGSQSGDESPPPRQPAKPIAHTKLQAFSLGVHKKTPFQRHKEELEQKKKKESEEAAKVYEEFVASFENDRSGGPSFVKSNSTMLQAANNSNTTSGGSKYKPMPFVKSGQSLPTNVLPSMEENTKEEEEKALKASKLQKKRNLDTFLEEIKREQEDREGRLRNTRTSKMYADRSAIGSSEPGPSMTLQAAFADRPGSHDLGDLTTTNLYLGNISPTINEASLCRDFAIFGPIASVKIMWPRSQEEKERNRNSAFISFMKRPDAEKALKAMDGKDLHGHLLRVCWGKAVPLPAQPIFALERDKGAAPTGLPFNAQITTIGSGVNLANQPFASNGIDKVSKPRSEVQVVKPKDEQQLKVIHRTIERVLTHGEQFEASIIQREWNNPIYKFLVDNNCDEHIYYRWKLYSLLQGDSKHKWRSEPFQMFAEGPWWNPPEVPFDNNGEMEEIANSSDEEQRERQRGHIPKGNLGRVAKRRLEIMLRKMNFQRGKIAKAMAFAINHADAADEVIDIVCKSLVSDETPLSQKIARLYLVSDILHNSSVHVTNAWKYRSGFEVKLPDVFKHFNKIYRSIQARLKAEQVRINPYCRQRQISNILSVWNNWIVFPEHRIAEYNSIFMQPGMEPSVADVPSDQQVTNSPEVKPESEPVEEVQIEQDTNQVEDESMDDDIDGKPLSDIDGEPLTDDEEDEEMGNVEEKEEVELEDMFA</sequence>
<feature type="region of interest" description="Disordered" evidence="3">
    <location>
        <begin position="633"/>
        <end position="713"/>
    </location>
</feature>
<feature type="compositionally biased region" description="Acidic residues" evidence="3">
    <location>
        <begin position="652"/>
        <end position="675"/>
    </location>
</feature>
<dbReference type="GO" id="GO:0006396">
    <property type="term" value="P:RNA processing"/>
    <property type="evidence" value="ECO:0007669"/>
    <property type="project" value="InterPro"/>
</dbReference>
<evidence type="ECO:0000256" key="3">
    <source>
        <dbReference type="SAM" id="MobiDB-lite"/>
    </source>
</evidence>
<feature type="domain" description="CID" evidence="6">
    <location>
        <begin position="475"/>
        <end position="627"/>
    </location>
</feature>
<comment type="caution">
    <text evidence="7">The sequence shown here is derived from an EMBL/GenBank/DDBJ whole genome shotgun (WGS) entry which is preliminary data.</text>
</comment>
<evidence type="ECO:0000313" key="7">
    <source>
        <dbReference type="EMBL" id="KAG2178504.1"/>
    </source>
</evidence>
<organism evidence="7 8">
    <name type="scientific">Umbelopsis vinacea</name>
    <dbReference type="NCBI Taxonomy" id="44442"/>
    <lineage>
        <taxon>Eukaryota</taxon>
        <taxon>Fungi</taxon>
        <taxon>Fungi incertae sedis</taxon>
        <taxon>Mucoromycota</taxon>
        <taxon>Mucoromycotina</taxon>
        <taxon>Umbelopsidomycetes</taxon>
        <taxon>Umbelopsidales</taxon>
        <taxon>Umbelopsidaceae</taxon>
        <taxon>Umbelopsis</taxon>
    </lineage>
</organism>
<dbReference type="PANTHER" id="PTHR23140">
    <property type="entry name" value="RNA PROCESSING PROTEIN LD23810P"/>
    <property type="match status" value="1"/>
</dbReference>
<dbReference type="InterPro" id="IPR035009">
    <property type="entry name" value="SR140_RRM"/>
</dbReference>
<evidence type="ECO:0008006" key="9">
    <source>
        <dbReference type="Google" id="ProtNLM"/>
    </source>
</evidence>
<protein>
    <recommendedName>
        <fullName evidence="9">U2 snRNP-associated SURP motif-containing protein</fullName>
    </recommendedName>
</protein>
<dbReference type="GO" id="GO:0003723">
    <property type="term" value="F:RNA binding"/>
    <property type="evidence" value="ECO:0007669"/>
    <property type="project" value="UniProtKB-UniRule"/>
</dbReference>
<dbReference type="CDD" id="cd12223">
    <property type="entry name" value="RRM_SR140"/>
    <property type="match status" value="1"/>
</dbReference>
<feature type="region of interest" description="Disordered" evidence="3">
    <location>
        <begin position="1"/>
        <end position="63"/>
    </location>
</feature>
<dbReference type="InterPro" id="IPR035967">
    <property type="entry name" value="SWAP/Surp_sf"/>
</dbReference>
<evidence type="ECO:0000256" key="1">
    <source>
        <dbReference type="ARBA" id="ARBA00022884"/>
    </source>
</evidence>
<dbReference type="InterPro" id="IPR051485">
    <property type="entry name" value="SR-CTD_assoc_factor"/>
</dbReference>
<dbReference type="Gene3D" id="1.25.40.90">
    <property type="match status" value="1"/>
</dbReference>
<feature type="domain" description="SURP motif" evidence="5">
    <location>
        <begin position="365"/>
        <end position="408"/>
    </location>
</feature>
<dbReference type="PROSITE" id="PS50128">
    <property type="entry name" value="SURP"/>
    <property type="match status" value="1"/>
</dbReference>
<dbReference type="SMART" id="SM00582">
    <property type="entry name" value="RPR"/>
    <property type="match status" value="1"/>
</dbReference>
<dbReference type="InterPro" id="IPR035979">
    <property type="entry name" value="RBD_domain_sf"/>
</dbReference>
<proteinExistence type="predicted"/>
<evidence type="ECO:0000313" key="8">
    <source>
        <dbReference type="Proteomes" id="UP000612746"/>
    </source>
</evidence>
<dbReference type="InterPro" id="IPR008942">
    <property type="entry name" value="ENTH_VHS"/>
</dbReference>
<dbReference type="Pfam" id="PF00076">
    <property type="entry name" value="RRM_1"/>
    <property type="match status" value="1"/>
</dbReference>
<feature type="compositionally biased region" description="Acidic residues" evidence="3">
    <location>
        <begin position="683"/>
        <end position="713"/>
    </location>
</feature>
<gene>
    <name evidence="7" type="ORF">INT44_001656</name>
</gene>
<dbReference type="Proteomes" id="UP000612746">
    <property type="component" value="Unassembled WGS sequence"/>
</dbReference>
<dbReference type="Pfam" id="PF01805">
    <property type="entry name" value="Surp"/>
    <property type="match status" value="1"/>
</dbReference>
<dbReference type="InterPro" id="IPR000504">
    <property type="entry name" value="RRM_dom"/>
</dbReference>
<dbReference type="InterPro" id="IPR000061">
    <property type="entry name" value="Surp"/>
</dbReference>